<dbReference type="InterPro" id="IPR011852">
    <property type="entry name" value="TRAP_TAXI"/>
</dbReference>
<evidence type="ECO:0000313" key="3">
    <source>
        <dbReference type="Proteomes" id="UP000221168"/>
    </source>
</evidence>
<keyword evidence="1" id="KW-0732">Signal</keyword>
<feature type="chain" id="PRO_5013941501" evidence="1">
    <location>
        <begin position="28"/>
        <end position="353"/>
    </location>
</feature>
<evidence type="ECO:0000256" key="1">
    <source>
        <dbReference type="SAM" id="SignalP"/>
    </source>
</evidence>
<protein>
    <submittedName>
        <fullName evidence="2">C4-dicarboxylate ABC transporter substrate-binding protein</fullName>
    </submittedName>
</protein>
<keyword evidence="3" id="KW-1185">Reference proteome</keyword>
<dbReference type="EMBL" id="PDVP01000008">
    <property type="protein sequence ID" value="PHP66347.1"/>
    <property type="molecule type" value="Genomic_DNA"/>
</dbReference>
<dbReference type="AlphaFoldDB" id="A0A2G1QLD9"/>
<proteinExistence type="predicted"/>
<dbReference type="OrthoDB" id="8111384at2"/>
<dbReference type="Pfam" id="PF16868">
    <property type="entry name" value="NMT1_3"/>
    <property type="match status" value="1"/>
</dbReference>
<evidence type="ECO:0000313" key="2">
    <source>
        <dbReference type="EMBL" id="PHP66347.1"/>
    </source>
</evidence>
<accession>A0A2G1QLD9</accession>
<comment type="caution">
    <text evidence="2">The sequence shown here is derived from an EMBL/GenBank/DDBJ whole genome shotgun (WGS) entry which is preliminary data.</text>
</comment>
<reference evidence="2 3" key="1">
    <citation type="submission" date="2017-10" db="EMBL/GenBank/DDBJ databases">
        <title>Sedimentibacterium mangrovi gen. nov., sp. nov., a novel member of family Phyllobacteriacea isolated from mangrove sediment.</title>
        <authorList>
            <person name="Liao H."/>
            <person name="Tian Y."/>
        </authorList>
    </citation>
    <scope>NUCLEOTIDE SEQUENCE [LARGE SCALE GENOMIC DNA]</scope>
    <source>
        <strain evidence="2 3">X9-2-2</strain>
    </source>
</reference>
<dbReference type="SUPFAM" id="SSF53850">
    <property type="entry name" value="Periplasmic binding protein-like II"/>
    <property type="match status" value="1"/>
</dbReference>
<gene>
    <name evidence="2" type="ORF">CSC94_13705</name>
</gene>
<dbReference type="PANTHER" id="PTHR42941:SF1">
    <property type="entry name" value="SLL1037 PROTEIN"/>
    <property type="match status" value="1"/>
</dbReference>
<dbReference type="Gene3D" id="3.40.190.10">
    <property type="entry name" value="Periplasmic binding protein-like II"/>
    <property type="match status" value="2"/>
</dbReference>
<dbReference type="Proteomes" id="UP000221168">
    <property type="component" value="Unassembled WGS sequence"/>
</dbReference>
<dbReference type="RefSeq" id="WP_099306927.1">
    <property type="nucleotide sequence ID" value="NZ_PDVP01000008.1"/>
</dbReference>
<organism evidence="2 3">
    <name type="scientific">Zhengella mangrovi</name>
    <dbReference type="NCBI Taxonomy" id="1982044"/>
    <lineage>
        <taxon>Bacteria</taxon>
        <taxon>Pseudomonadati</taxon>
        <taxon>Pseudomonadota</taxon>
        <taxon>Alphaproteobacteria</taxon>
        <taxon>Hyphomicrobiales</taxon>
        <taxon>Notoacmeibacteraceae</taxon>
        <taxon>Zhengella</taxon>
    </lineage>
</organism>
<name>A0A2G1QLD9_9HYPH</name>
<dbReference type="PANTHER" id="PTHR42941">
    <property type="entry name" value="SLL1037 PROTEIN"/>
    <property type="match status" value="1"/>
</dbReference>
<feature type="signal peptide" evidence="1">
    <location>
        <begin position="1"/>
        <end position="27"/>
    </location>
</feature>
<sequence length="353" mass="36913">MLKITRRALAAMVAATALVAGSGAAMAEPVNLTAETSSPGNSPHLSIVHMADILARAGIANLQVQEGQTATNTIVNVAEGKADIASTPLILHFLLRRGAGPYAAQGEKGKDLAANLRVLYPYNSGAYGLFAHQSTGIAKWDDIKGKTIFNGPPRGAALVSARLLIQGATGFKDGEDYKGMQANWGQLPGILVDGSAQGFAVPLTFPSDRITTALAAGKVNLLSVPKATYESDAFQKLLSAPGNTPYEVKAEEMGYGADQGVNLISEDGVFRGMGSAFADTVNKDMDKDLVKRIVKAYIDALPELKTKAPYMGNVGLANLDGKASGFCAAGVKYHPGAIEAWEEAGYTIPDCAR</sequence>